<reference evidence="4 5" key="1">
    <citation type="submission" date="2019-01" db="EMBL/GenBank/DDBJ databases">
        <authorList>
            <person name="Chen W.-M."/>
        </authorList>
    </citation>
    <scope>NUCLEOTIDE SEQUENCE [LARGE SCALE GENOMIC DNA]</scope>
    <source>
        <strain evidence="4 5">HPM-16</strain>
    </source>
</reference>
<gene>
    <name evidence="4" type="ORF">EOE65_03495</name>
</gene>
<proteinExistence type="predicted"/>
<sequence length="258" mass="27557">MKKGLLALGAAVALSSVAPANAALAPASPGLINDTTLNITWLQDANLVKTSCDANNALWQAFDPSTSTGNTRSKAQICADNGRLNWYEAEDWVAVLNSQSYLGYNDWRQPETTQPDASCSLVDGSSQNYGYRCTGSELGHLFNVSLGNPNEVDNSCFGVYPHCLQNTGPFSNMQSFTYWSGTEYAPLPTFAFYFGTDNGYQDEDVKDVSNLFVWPVRGGQSAVAPTTAQAIPALGGFGLVALGALLAGLAGWRIRLFG</sequence>
<evidence type="ECO:0000313" key="5">
    <source>
        <dbReference type="Proteomes" id="UP000282818"/>
    </source>
</evidence>
<dbReference type="InterPro" id="IPR011460">
    <property type="entry name" value="Lcl_C"/>
</dbReference>
<evidence type="ECO:0000256" key="1">
    <source>
        <dbReference type="SAM" id="Phobius"/>
    </source>
</evidence>
<accession>A0A437QEB3</accession>
<protein>
    <submittedName>
        <fullName evidence="4">DUF1566 domain-containing protein</fullName>
    </submittedName>
</protein>
<evidence type="ECO:0000256" key="2">
    <source>
        <dbReference type="SAM" id="SignalP"/>
    </source>
</evidence>
<organism evidence="4 5">
    <name type="scientific">Neptunomonas marina</name>
    <dbReference type="NCBI Taxonomy" id="1815562"/>
    <lineage>
        <taxon>Bacteria</taxon>
        <taxon>Pseudomonadati</taxon>
        <taxon>Pseudomonadota</taxon>
        <taxon>Gammaproteobacteria</taxon>
        <taxon>Oceanospirillales</taxon>
        <taxon>Oceanospirillaceae</taxon>
        <taxon>Neptunomonas</taxon>
    </lineage>
</organism>
<feature type="transmembrane region" description="Helical" evidence="1">
    <location>
        <begin position="230"/>
        <end position="252"/>
    </location>
</feature>
<feature type="signal peptide" evidence="2">
    <location>
        <begin position="1"/>
        <end position="22"/>
    </location>
</feature>
<name>A0A437QEB3_9GAMM</name>
<keyword evidence="5" id="KW-1185">Reference proteome</keyword>
<keyword evidence="1" id="KW-1133">Transmembrane helix</keyword>
<dbReference type="EMBL" id="SACQ01000001">
    <property type="protein sequence ID" value="RVU32733.1"/>
    <property type="molecule type" value="Genomic_DNA"/>
</dbReference>
<dbReference type="RefSeq" id="WP_127692901.1">
    <property type="nucleotide sequence ID" value="NZ_SACQ01000001.1"/>
</dbReference>
<feature type="domain" description="Lcl C-terminal" evidence="3">
    <location>
        <begin position="31"/>
        <end position="217"/>
    </location>
</feature>
<evidence type="ECO:0000313" key="4">
    <source>
        <dbReference type="EMBL" id="RVU32733.1"/>
    </source>
</evidence>
<evidence type="ECO:0000259" key="3">
    <source>
        <dbReference type="Pfam" id="PF07603"/>
    </source>
</evidence>
<feature type="chain" id="PRO_5019132860" evidence="2">
    <location>
        <begin position="23"/>
        <end position="258"/>
    </location>
</feature>
<dbReference type="Pfam" id="PF07603">
    <property type="entry name" value="Lcl_C"/>
    <property type="match status" value="1"/>
</dbReference>
<keyword evidence="1" id="KW-0812">Transmembrane</keyword>
<keyword evidence="2" id="KW-0732">Signal</keyword>
<comment type="caution">
    <text evidence="4">The sequence shown here is derived from an EMBL/GenBank/DDBJ whole genome shotgun (WGS) entry which is preliminary data.</text>
</comment>
<dbReference type="AlphaFoldDB" id="A0A437QEB3"/>
<keyword evidence="1" id="KW-0472">Membrane</keyword>
<dbReference type="Proteomes" id="UP000282818">
    <property type="component" value="Unassembled WGS sequence"/>
</dbReference>